<evidence type="ECO:0000256" key="1">
    <source>
        <dbReference type="SAM" id="SignalP"/>
    </source>
</evidence>
<dbReference type="EMBL" id="JARQZJ010000126">
    <property type="protein sequence ID" value="KAK9890728.1"/>
    <property type="molecule type" value="Genomic_DNA"/>
</dbReference>
<keyword evidence="1" id="KW-0732">Signal</keyword>
<name>A0AAW1VB87_9CUCU</name>
<organism evidence="2 3">
    <name type="scientific">Henosepilachna vigintioctopunctata</name>
    <dbReference type="NCBI Taxonomy" id="420089"/>
    <lineage>
        <taxon>Eukaryota</taxon>
        <taxon>Metazoa</taxon>
        <taxon>Ecdysozoa</taxon>
        <taxon>Arthropoda</taxon>
        <taxon>Hexapoda</taxon>
        <taxon>Insecta</taxon>
        <taxon>Pterygota</taxon>
        <taxon>Neoptera</taxon>
        <taxon>Endopterygota</taxon>
        <taxon>Coleoptera</taxon>
        <taxon>Polyphaga</taxon>
        <taxon>Cucujiformia</taxon>
        <taxon>Coccinelloidea</taxon>
        <taxon>Coccinellidae</taxon>
        <taxon>Epilachninae</taxon>
        <taxon>Epilachnini</taxon>
        <taxon>Henosepilachna</taxon>
    </lineage>
</organism>
<reference evidence="2 3" key="1">
    <citation type="submission" date="2023-03" db="EMBL/GenBank/DDBJ databases">
        <title>Genome insight into feeding habits of ladybird beetles.</title>
        <authorList>
            <person name="Li H.-S."/>
            <person name="Huang Y.-H."/>
            <person name="Pang H."/>
        </authorList>
    </citation>
    <scope>NUCLEOTIDE SEQUENCE [LARGE SCALE GENOMIC DNA]</scope>
    <source>
        <strain evidence="2">SYSU_2023b</strain>
        <tissue evidence="2">Whole body</tissue>
    </source>
</reference>
<gene>
    <name evidence="2" type="ORF">WA026_012076</name>
</gene>
<evidence type="ECO:0008006" key="4">
    <source>
        <dbReference type="Google" id="ProtNLM"/>
    </source>
</evidence>
<dbReference type="AlphaFoldDB" id="A0AAW1VB87"/>
<evidence type="ECO:0000313" key="2">
    <source>
        <dbReference type="EMBL" id="KAK9890728.1"/>
    </source>
</evidence>
<sequence length="226" mass="25444">MRKFQLKFCILGRFKMSLLFLFLLVSLSMIEATPQEENIKKVGLPQFIIIENIINLMGNACSPSKNLEIKKAKQEAISCLGDLPASSTYCKFLFKDLHKCVKPLTEIIEECNKGSIFEGLLSGFVETFSQGDFICKRDGEQILELLNPCLFRSLELKEPCVNTFVTEVQSVTRTNKKLVDVTCQAAASAKNCLYDTIENECSRNSTRNALLEMYEASIKSCNLPKI</sequence>
<feature type="signal peptide" evidence="1">
    <location>
        <begin position="1"/>
        <end position="32"/>
    </location>
</feature>
<proteinExistence type="predicted"/>
<dbReference type="Pfam" id="PF07165">
    <property type="entry name" value="DUF1397"/>
    <property type="match status" value="1"/>
</dbReference>
<protein>
    <recommendedName>
        <fullName evidence="4">DUF19 domain-containing protein</fullName>
    </recommendedName>
</protein>
<accession>A0AAW1VB87</accession>
<keyword evidence="3" id="KW-1185">Reference proteome</keyword>
<dbReference type="InterPro" id="IPR009832">
    <property type="entry name" value="DUF1397"/>
</dbReference>
<feature type="chain" id="PRO_5043576094" description="DUF19 domain-containing protein" evidence="1">
    <location>
        <begin position="33"/>
        <end position="226"/>
    </location>
</feature>
<dbReference type="Proteomes" id="UP001431783">
    <property type="component" value="Unassembled WGS sequence"/>
</dbReference>
<evidence type="ECO:0000313" key="3">
    <source>
        <dbReference type="Proteomes" id="UP001431783"/>
    </source>
</evidence>
<comment type="caution">
    <text evidence="2">The sequence shown here is derived from an EMBL/GenBank/DDBJ whole genome shotgun (WGS) entry which is preliminary data.</text>
</comment>